<proteinExistence type="predicted"/>
<gene>
    <name evidence="1" type="ORF">MNBD_GAMMA12-2261</name>
</gene>
<dbReference type="AlphaFoldDB" id="A0A3B0YLY7"/>
<sequence length="77" mass="8526">MRLVSRTFSPTNVRRSLVIRCLIQVLIVSEYNGFSDSGCLSRQSSFKKGSVGSSLAPLGEEASRYFDRAIRGVGRVR</sequence>
<dbReference type="EMBL" id="UOFL01000110">
    <property type="protein sequence ID" value="VAW76567.1"/>
    <property type="molecule type" value="Genomic_DNA"/>
</dbReference>
<organism evidence="1">
    <name type="scientific">hydrothermal vent metagenome</name>
    <dbReference type="NCBI Taxonomy" id="652676"/>
    <lineage>
        <taxon>unclassified sequences</taxon>
        <taxon>metagenomes</taxon>
        <taxon>ecological metagenomes</taxon>
    </lineage>
</organism>
<accession>A0A3B0YLY7</accession>
<evidence type="ECO:0000313" key="1">
    <source>
        <dbReference type="EMBL" id="VAW76567.1"/>
    </source>
</evidence>
<reference evidence="1" key="1">
    <citation type="submission" date="2018-06" db="EMBL/GenBank/DDBJ databases">
        <authorList>
            <person name="Zhirakovskaya E."/>
        </authorList>
    </citation>
    <scope>NUCLEOTIDE SEQUENCE</scope>
</reference>
<protein>
    <submittedName>
        <fullName evidence="1">Uncharacterized protein</fullName>
    </submittedName>
</protein>
<name>A0A3B0YLY7_9ZZZZ</name>